<name>A0A1C3CVV4_9GAMM</name>
<evidence type="ECO:0000256" key="5">
    <source>
        <dbReference type="ARBA" id="ARBA00023136"/>
    </source>
</evidence>
<dbReference type="EMBL" id="MBDL01000010">
    <property type="protein sequence ID" value="ODA12846.1"/>
    <property type="molecule type" value="Genomic_DNA"/>
</dbReference>
<dbReference type="InterPro" id="IPR051791">
    <property type="entry name" value="Pra-immunoreactive"/>
</dbReference>
<keyword evidence="5 6" id="KW-0472">Membrane</keyword>
<sequence length="149" mass="17162">MLDADVQYAGFWVRVGASLIDMIILLTATYPLLWWFYAGNWDLIFATGLAEQPQVLWFDISINYILPFIYTIAVWLIWSSSPGKILLGLKIVDADTGENLDIKQSVIRYLGYFPAMMVFFIGIFWVAFDPRKQGWHDKMANTVVIRSNQ</sequence>
<keyword evidence="3 6" id="KW-0812">Transmembrane</keyword>
<accession>A0A1C3CVV4</accession>
<feature type="transmembrane region" description="Helical" evidence="6">
    <location>
        <begin position="12"/>
        <end position="36"/>
    </location>
</feature>
<evidence type="ECO:0000313" key="8">
    <source>
        <dbReference type="EMBL" id="ODA12846.1"/>
    </source>
</evidence>
<dbReference type="Pfam" id="PF06271">
    <property type="entry name" value="RDD"/>
    <property type="match status" value="1"/>
</dbReference>
<comment type="subcellular location">
    <subcellularLocation>
        <location evidence="1">Cell membrane</location>
        <topology evidence="1">Multi-pass membrane protein</topology>
    </subcellularLocation>
</comment>
<dbReference type="GO" id="GO:0005886">
    <property type="term" value="C:plasma membrane"/>
    <property type="evidence" value="ECO:0007669"/>
    <property type="project" value="UniProtKB-SubCell"/>
</dbReference>
<dbReference type="RefSeq" id="WP_068888408.1">
    <property type="nucleotide sequence ID" value="NZ_CBCRUU010000004.1"/>
</dbReference>
<dbReference type="STRING" id="1891224.BBP83_09870"/>
<organism evidence="8 9">
    <name type="scientific">Acinetobacter celticus</name>
    <dbReference type="NCBI Taxonomy" id="1891224"/>
    <lineage>
        <taxon>Bacteria</taxon>
        <taxon>Pseudomonadati</taxon>
        <taxon>Pseudomonadota</taxon>
        <taxon>Gammaproteobacteria</taxon>
        <taxon>Moraxellales</taxon>
        <taxon>Moraxellaceae</taxon>
        <taxon>Acinetobacter</taxon>
    </lineage>
</organism>
<feature type="domain" description="RDD" evidence="7">
    <location>
        <begin position="8"/>
        <end position="141"/>
    </location>
</feature>
<dbReference type="AlphaFoldDB" id="A0A1C3CVV4"/>
<evidence type="ECO:0000256" key="3">
    <source>
        <dbReference type="ARBA" id="ARBA00022692"/>
    </source>
</evidence>
<feature type="transmembrane region" description="Helical" evidence="6">
    <location>
        <begin position="56"/>
        <end position="78"/>
    </location>
</feature>
<dbReference type="Proteomes" id="UP000186553">
    <property type="component" value="Unassembled WGS sequence"/>
</dbReference>
<protein>
    <submittedName>
        <fullName evidence="8">RDD family protein</fullName>
    </submittedName>
</protein>
<keyword evidence="9" id="KW-1185">Reference proteome</keyword>
<evidence type="ECO:0000256" key="2">
    <source>
        <dbReference type="ARBA" id="ARBA00022475"/>
    </source>
</evidence>
<dbReference type="PANTHER" id="PTHR36115">
    <property type="entry name" value="PROLINE-RICH ANTIGEN HOMOLOG-RELATED"/>
    <property type="match status" value="1"/>
</dbReference>
<dbReference type="OrthoDB" id="9793824at2"/>
<evidence type="ECO:0000256" key="1">
    <source>
        <dbReference type="ARBA" id="ARBA00004651"/>
    </source>
</evidence>
<comment type="caution">
    <text evidence="8">The sequence shown here is derived from an EMBL/GenBank/DDBJ whole genome shotgun (WGS) entry which is preliminary data.</text>
</comment>
<proteinExistence type="predicted"/>
<evidence type="ECO:0000313" key="9">
    <source>
        <dbReference type="Proteomes" id="UP000186553"/>
    </source>
</evidence>
<evidence type="ECO:0000259" key="7">
    <source>
        <dbReference type="Pfam" id="PF06271"/>
    </source>
</evidence>
<reference evidence="8 9" key="1">
    <citation type="submission" date="2016-07" db="EMBL/GenBank/DDBJ databases">
        <title>Acinetobacter sp. ANC 4603.</title>
        <authorList>
            <person name="Radolfova-Krizova L."/>
            <person name="Nemec A."/>
        </authorList>
    </citation>
    <scope>NUCLEOTIDE SEQUENCE [LARGE SCALE GENOMIC DNA]</scope>
    <source>
        <strain evidence="8 9">ANC 4603</strain>
    </source>
</reference>
<dbReference type="PANTHER" id="PTHR36115:SF4">
    <property type="entry name" value="MEMBRANE PROTEIN"/>
    <property type="match status" value="1"/>
</dbReference>
<evidence type="ECO:0000256" key="6">
    <source>
        <dbReference type="SAM" id="Phobius"/>
    </source>
</evidence>
<feature type="transmembrane region" description="Helical" evidence="6">
    <location>
        <begin position="109"/>
        <end position="128"/>
    </location>
</feature>
<keyword evidence="4 6" id="KW-1133">Transmembrane helix</keyword>
<evidence type="ECO:0000256" key="4">
    <source>
        <dbReference type="ARBA" id="ARBA00022989"/>
    </source>
</evidence>
<dbReference type="InterPro" id="IPR010432">
    <property type="entry name" value="RDD"/>
</dbReference>
<gene>
    <name evidence="8" type="ORF">BBP83_09870</name>
</gene>
<keyword evidence="2" id="KW-1003">Cell membrane</keyword>